<dbReference type="Gene3D" id="3.30.428.10">
    <property type="entry name" value="HIT-like"/>
    <property type="match status" value="1"/>
</dbReference>
<dbReference type="PANTHER" id="PTHR46648">
    <property type="entry name" value="HIT FAMILY PROTEIN 1"/>
    <property type="match status" value="1"/>
</dbReference>
<evidence type="ECO:0000256" key="1">
    <source>
        <dbReference type="PROSITE-ProRule" id="PRU00464"/>
    </source>
</evidence>
<name>A0A9P4YRW1_9HYPO</name>
<reference evidence="3" key="1">
    <citation type="submission" date="2020-03" db="EMBL/GenBank/DDBJ databases">
        <title>Site-based positive gene gene selection in Geosmithia morbida across the United States reveals a broad range of putative effectors and factors for local host and environmental adapation.</title>
        <authorList>
            <person name="Onufrak A."/>
            <person name="Murdoch R.W."/>
            <person name="Gazis R."/>
            <person name="Huff M."/>
            <person name="Staton M."/>
            <person name="Klingeman W."/>
            <person name="Hadziabdic D."/>
        </authorList>
    </citation>
    <scope>NUCLEOTIDE SEQUENCE</scope>
    <source>
        <strain evidence="3">1262</strain>
    </source>
</reference>
<dbReference type="EMBL" id="JAANYQ010000012">
    <property type="protein sequence ID" value="KAF4121605.1"/>
    <property type="molecule type" value="Genomic_DNA"/>
</dbReference>
<evidence type="ECO:0000259" key="2">
    <source>
        <dbReference type="PROSITE" id="PS51084"/>
    </source>
</evidence>
<dbReference type="GO" id="GO:0003824">
    <property type="term" value="F:catalytic activity"/>
    <property type="evidence" value="ECO:0007669"/>
    <property type="project" value="InterPro"/>
</dbReference>
<comment type="caution">
    <text evidence="3">The sequence shown here is derived from an EMBL/GenBank/DDBJ whole genome shotgun (WGS) entry which is preliminary data.</text>
</comment>
<dbReference type="RefSeq" id="XP_035320257.1">
    <property type="nucleotide sequence ID" value="XM_035463993.1"/>
</dbReference>
<dbReference type="InterPro" id="IPR011146">
    <property type="entry name" value="HIT-like"/>
</dbReference>
<proteinExistence type="predicted"/>
<evidence type="ECO:0000313" key="4">
    <source>
        <dbReference type="Proteomes" id="UP000749293"/>
    </source>
</evidence>
<dbReference type="SUPFAM" id="SSF54197">
    <property type="entry name" value="HIT-like"/>
    <property type="match status" value="1"/>
</dbReference>
<accession>A0A9P4YRW1</accession>
<evidence type="ECO:0000313" key="3">
    <source>
        <dbReference type="EMBL" id="KAF4121605.1"/>
    </source>
</evidence>
<dbReference type="Proteomes" id="UP000749293">
    <property type="component" value="Unassembled WGS sequence"/>
</dbReference>
<dbReference type="PROSITE" id="PS51084">
    <property type="entry name" value="HIT_2"/>
    <property type="match status" value="1"/>
</dbReference>
<comment type="caution">
    <text evidence="1">Lacks conserved residue(s) required for the propagation of feature annotation.</text>
</comment>
<dbReference type="PANTHER" id="PTHR46648:SF1">
    <property type="entry name" value="ADENOSINE 5'-MONOPHOSPHORAMIDASE HNT1"/>
    <property type="match status" value="1"/>
</dbReference>
<sequence>MSCIFCRIIKGASTIHSEHEASDLPYRNTFCELTADVGEIPSFKLFESDKTFAFLDIGPVSKGHALVIPKHHGEKLADIPDDHLTEILPVLKRIVNASGATDYNILQNNGSIAHQVVPHIPKPNETEGLIVGWPSQSPDMEKLKALSEEIKSKM</sequence>
<gene>
    <name evidence="3" type="ORF">GMORB2_2013</name>
</gene>
<dbReference type="InterPro" id="IPR001310">
    <property type="entry name" value="Histidine_triad_HIT"/>
</dbReference>
<dbReference type="InterPro" id="IPR036265">
    <property type="entry name" value="HIT-like_sf"/>
</dbReference>
<feature type="domain" description="HIT" evidence="2">
    <location>
        <begin position="31"/>
        <end position="120"/>
    </location>
</feature>
<organism evidence="3 4">
    <name type="scientific">Geosmithia morbida</name>
    <dbReference type="NCBI Taxonomy" id="1094350"/>
    <lineage>
        <taxon>Eukaryota</taxon>
        <taxon>Fungi</taxon>
        <taxon>Dikarya</taxon>
        <taxon>Ascomycota</taxon>
        <taxon>Pezizomycotina</taxon>
        <taxon>Sordariomycetes</taxon>
        <taxon>Hypocreomycetidae</taxon>
        <taxon>Hypocreales</taxon>
        <taxon>Bionectriaceae</taxon>
        <taxon>Geosmithia</taxon>
    </lineage>
</organism>
<protein>
    <submittedName>
        <fullName evidence="3">HIT domain</fullName>
    </submittedName>
</protein>
<keyword evidence="4" id="KW-1185">Reference proteome</keyword>
<dbReference type="OrthoDB" id="672793at2759"/>
<dbReference type="AlphaFoldDB" id="A0A9P4YRW1"/>
<dbReference type="Pfam" id="PF01230">
    <property type="entry name" value="HIT"/>
    <property type="match status" value="1"/>
</dbReference>
<dbReference type="GO" id="GO:0009117">
    <property type="term" value="P:nucleotide metabolic process"/>
    <property type="evidence" value="ECO:0007669"/>
    <property type="project" value="TreeGrafter"/>
</dbReference>
<dbReference type="GeneID" id="55968243"/>